<dbReference type="AlphaFoldDB" id="A0AAV8H206"/>
<dbReference type="PANTHER" id="PTHR11783">
    <property type="entry name" value="SULFOTRANSFERASE SULT"/>
    <property type="match status" value="1"/>
</dbReference>
<evidence type="ECO:0000313" key="5">
    <source>
        <dbReference type="EMBL" id="KAJ4809637.1"/>
    </source>
</evidence>
<evidence type="ECO:0000313" key="6">
    <source>
        <dbReference type="Proteomes" id="UP001140206"/>
    </source>
</evidence>
<dbReference type="EC" id="2.8.2.-" evidence="3"/>
<evidence type="ECO:0000256" key="2">
    <source>
        <dbReference type="ARBA" id="ARBA00022679"/>
    </source>
</evidence>
<evidence type="ECO:0000256" key="1">
    <source>
        <dbReference type="ARBA" id="ARBA00005771"/>
    </source>
</evidence>
<reference evidence="5" key="1">
    <citation type="submission" date="2022-08" db="EMBL/GenBank/DDBJ databases">
        <authorList>
            <person name="Marques A."/>
        </authorList>
    </citation>
    <scope>NUCLEOTIDE SEQUENCE</scope>
    <source>
        <strain evidence="5">RhyPub2mFocal</strain>
        <tissue evidence="5">Leaves</tissue>
    </source>
</reference>
<organism evidence="5 6">
    <name type="scientific">Rhynchospora pubera</name>
    <dbReference type="NCBI Taxonomy" id="906938"/>
    <lineage>
        <taxon>Eukaryota</taxon>
        <taxon>Viridiplantae</taxon>
        <taxon>Streptophyta</taxon>
        <taxon>Embryophyta</taxon>
        <taxon>Tracheophyta</taxon>
        <taxon>Spermatophyta</taxon>
        <taxon>Magnoliopsida</taxon>
        <taxon>Liliopsida</taxon>
        <taxon>Poales</taxon>
        <taxon>Cyperaceae</taxon>
        <taxon>Cyperoideae</taxon>
        <taxon>Rhynchosporeae</taxon>
        <taxon>Rhynchospora</taxon>
    </lineage>
</organism>
<evidence type="ECO:0000259" key="4">
    <source>
        <dbReference type="Pfam" id="PF00685"/>
    </source>
</evidence>
<keyword evidence="2 3" id="KW-0808">Transferase</keyword>
<comment type="similarity">
    <text evidence="1 3">Belongs to the sulfotransferase 1 family.</text>
</comment>
<proteinExistence type="inferred from homology"/>
<dbReference type="SUPFAM" id="SSF52540">
    <property type="entry name" value="P-loop containing nucleoside triphosphate hydrolases"/>
    <property type="match status" value="1"/>
</dbReference>
<gene>
    <name evidence="5" type="ORF">LUZ62_022203</name>
</gene>
<dbReference type="Pfam" id="PF00685">
    <property type="entry name" value="Sulfotransfer_1"/>
    <property type="match status" value="1"/>
</dbReference>
<feature type="domain" description="Sulfotransferase" evidence="4">
    <location>
        <begin position="14"/>
        <end position="143"/>
    </location>
</feature>
<sequence>MVTRYEGWNRPFPFTRAFELFCEGRVPYGPVWVHVLEYYTNSLRTPEKFLFLKYEEMTNDPIEGVMRLAKFIGCPFSEEEMNNRLVEEIVEFCSFNKLKDLDVNKNNGIGNVKNDYFFRKAIVGDWQNHMTAEMATKLDKIRQDH</sequence>
<dbReference type="Gene3D" id="3.40.50.300">
    <property type="entry name" value="P-loop containing nucleotide triphosphate hydrolases"/>
    <property type="match status" value="1"/>
</dbReference>
<dbReference type="InterPro" id="IPR027417">
    <property type="entry name" value="P-loop_NTPase"/>
</dbReference>
<accession>A0AAV8H206</accession>
<dbReference type="EMBL" id="JAMFTS010000001">
    <property type="protein sequence ID" value="KAJ4809637.1"/>
    <property type="molecule type" value="Genomic_DNA"/>
</dbReference>
<comment type="caution">
    <text evidence="5">The sequence shown here is derived from an EMBL/GenBank/DDBJ whole genome shotgun (WGS) entry which is preliminary data.</text>
</comment>
<dbReference type="GO" id="GO:0008146">
    <property type="term" value="F:sulfotransferase activity"/>
    <property type="evidence" value="ECO:0007669"/>
    <property type="project" value="InterPro"/>
</dbReference>
<name>A0AAV8H206_9POAL</name>
<protein>
    <recommendedName>
        <fullName evidence="3">Sulfotransferase</fullName>
        <ecNumber evidence="3">2.8.2.-</ecNumber>
    </recommendedName>
</protein>
<evidence type="ECO:0000256" key="3">
    <source>
        <dbReference type="RuleBase" id="RU361155"/>
    </source>
</evidence>
<dbReference type="Proteomes" id="UP001140206">
    <property type="component" value="Chromosome 1"/>
</dbReference>
<keyword evidence="6" id="KW-1185">Reference proteome</keyword>
<dbReference type="InterPro" id="IPR000863">
    <property type="entry name" value="Sulfotransferase_dom"/>
</dbReference>